<keyword evidence="6 7" id="KW-0413">Isomerase</keyword>
<comment type="similarity">
    <text evidence="1 7">Belongs to the terpene cyclase/mutase family.</text>
</comment>
<comment type="caution">
    <text evidence="10">The sequence shown here is derived from an EMBL/GenBank/DDBJ whole genome shotgun (WGS) entry which is preliminary data.</text>
</comment>
<evidence type="ECO:0000256" key="6">
    <source>
        <dbReference type="ARBA" id="ARBA00023235"/>
    </source>
</evidence>
<name>A0AAI9X6R8_PENTH</name>
<dbReference type="Gene3D" id="6.20.120.20">
    <property type="match status" value="1"/>
</dbReference>
<keyword evidence="2" id="KW-0444">Lipid biosynthesis</keyword>
<dbReference type="Proteomes" id="UP001227192">
    <property type="component" value="Unassembled WGS sequence"/>
</dbReference>
<evidence type="ECO:0000259" key="9">
    <source>
        <dbReference type="Pfam" id="PF13249"/>
    </source>
</evidence>
<dbReference type="EMBL" id="LACB01000224">
    <property type="protein sequence ID" value="KAJ9486161.1"/>
    <property type="molecule type" value="Genomic_DNA"/>
</dbReference>
<evidence type="ECO:0000256" key="3">
    <source>
        <dbReference type="ARBA" id="ARBA00022737"/>
    </source>
</evidence>
<dbReference type="InterPro" id="IPR008930">
    <property type="entry name" value="Terpenoid_cyclase/PrenylTrfase"/>
</dbReference>
<dbReference type="InterPro" id="IPR002365">
    <property type="entry name" value="Terpene_synthase_CS"/>
</dbReference>
<protein>
    <recommendedName>
        <fullName evidence="7">Terpene cyclase/mutase family member</fullName>
        <ecNumber evidence="7">5.4.99.-</ecNumber>
    </recommendedName>
</protein>
<evidence type="ECO:0000256" key="5">
    <source>
        <dbReference type="ARBA" id="ARBA00023098"/>
    </source>
</evidence>
<keyword evidence="4" id="KW-0752">Steroid biosynthesis</keyword>
<feature type="domain" description="Squalene cyclase N-terminal" evidence="9">
    <location>
        <begin position="59"/>
        <end position="310"/>
    </location>
</feature>
<dbReference type="FunFam" id="1.50.10.20:FF:000003">
    <property type="entry name" value="Terpene cyclase/mutase family member"/>
    <property type="match status" value="1"/>
</dbReference>
<dbReference type="InterPro" id="IPR032696">
    <property type="entry name" value="SQ_cyclase_C"/>
</dbReference>
<dbReference type="PROSITE" id="PS01074">
    <property type="entry name" value="TERPENE_SYNTHASES"/>
    <property type="match status" value="1"/>
</dbReference>
<keyword evidence="3" id="KW-0677">Repeat</keyword>
<dbReference type="Pfam" id="PF13249">
    <property type="entry name" value="SQHop_cyclase_N"/>
    <property type="match status" value="1"/>
</dbReference>
<sequence length="680" mass="77238">MLDEDGKHTWHYLDDDEAVAKWPQTLADKYYLGLPLGLPELPPATSPLECVSNCLTFFSKQQLPPGNWGCEYGGPMFLLPGVVIAWMVTDTHIPPVYATEIINYLVSHADPVDGGWGLHTEGDSTVFGTSLNYTVLRLLGVEAEHPVMIQARRLLHRLGGALNAPHWSKFWLAVLGVCDWEIVNPIPPEAWLLPDWLPLAPWRWWVHIRQVFLPMSWIWSKRWTAPETDVIRALRRELFVQSWESIDWAAHRNDIAITDNYHPKTWLLNSINLFLADIWTPYLRPNSLARRAEDWVSKLVDMEDANSDYADLASVNAPMNLLVCYIRDGPDAYSVRRHRERMEEFLWVNKEGMFVNGTNGVQCWDTAFLIQAVSAAGLAEDVKWKSMLTRGLEFLDRQQIRENCENQGGYGVSDCISGALKAVILLQKEADGYPQLLENQRIFDAVDTLLTYQNSSGGCASYEPTRGSEYLEMLNTAEVFGRIMIEYDYPECTSAVLTALTLFLKYWPGYRRTEIQAFIQRGVNYIKKAQRPDGSWYGSWGVCFTYGTMFGLEGLGSVGENYANSSSVRKGCEFLLSKQREDGGWSESFQMKYIEHPTGSQVVQTAFAIIALLSVDYPNSEPIAHGIRLIMSRQQANGEWLQEGIEGIFNKSCAISYPNYKFIFTTLALGKFAKKYPNFK</sequence>
<dbReference type="AlphaFoldDB" id="A0AAI9X6R8"/>
<dbReference type="SUPFAM" id="SSF48239">
    <property type="entry name" value="Terpenoid cyclases/Protein prenyltransferases"/>
    <property type="match status" value="2"/>
</dbReference>
<dbReference type="GO" id="GO:0005811">
    <property type="term" value="C:lipid droplet"/>
    <property type="evidence" value="ECO:0007669"/>
    <property type="project" value="InterPro"/>
</dbReference>
<reference evidence="10" key="1">
    <citation type="submission" date="2015-06" db="EMBL/GenBank/DDBJ databases">
        <authorList>
            <person name="Nguyen H."/>
        </authorList>
    </citation>
    <scope>NUCLEOTIDE SEQUENCE</scope>
    <source>
        <strain evidence="10">DAOM 180753</strain>
    </source>
</reference>
<dbReference type="GO" id="GO:0016104">
    <property type="term" value="P:triterpenoid biosynthetic process"/>
    <property type="evidence" value="ECO:0007669"/>
    <property type="project" value="InterPro"/>
</dbReference>
<evidence type="ECO:0000256" key="2">
    <source>
        <dbReference type="ARBA" id="ARBA00022516"/>
    </source>
</evidence>
<keyword evidence="5" id="KW-0443">Lipid metabolism</keyword>
<evidence type="ECO:0000313" key="10">
    <source>
        <dbReference type="EMBL" id="KAJ9486161.1"/>
    </source>
</evidence>
<dbReference type="PANTHER" id="PTHR11764">
    <property type="entry name" value="TERPENE CYCLASE/MUTASE FAMILY MEMBER"/>
    <property type="match status" value="1"/>
</dbReference>
<keyword evidence="11" id="KW-1185">Reference proteome</keyword>
<dbReference type="InterPro" id="IPR018333">
    <property type="entry name" value="Squalene_cyclase"/>
</dbReference>
<proteinExistence type="inferred from homology"/>
<dbReference type="EC" id="5.4.99.-" evidence="7"/>
<dbReference type="InterPro" id="IPR032697">
    <property type="entry name" value="SQ_cyclase_N"/>
</dbReference>
<evidence type="ECO:0000256" key="7">
    <source>
        <dbReference type="RuleBase" id="RU362003"/>
    </source>
</evidence>
<evidence type="ECO:0000313" key="11">
    <source>
        <dbReference type="Proteomes" id="UP001227192"/>
    </source>
</evidence>
<dbReference type="GO" id="GO:0006696">
    <property type="term" value="P:ergosterol biosynthetic process"/>
    <property type="evidence" value="ECO:0007669"/>
    <property type="project" value="TreeGrafter"/>
</dbReference>
<evidence type="ECO:0000259" key="8">
    <source>
        <dbReference type="Pfam" id="PF13243"/>
    </source>
</evidence>
<dbReference type="NCBIfam" id="TIGR01787">
    <property type="entry name" value="squalene_cyclas"/>
    <property type="match status" value="1"/>
</dbReference>
<dbReference type="GO" id="GO:0000250">
    <property type="term" value="F:lanosterol synthase activity"/>
    <property type="evidence" value="ECO:0007669"/>
    <property type="project" value="TreeGrafter"/>
</dbReference>
<evidence type="ECO:0000256" key="4">
    <source>
        <dbReference type="ARBA" id="ARBA00022955"/>
    </source>
</evidence>
<dbReference type="CDD" id="cd02892">
    <property type="entry name" value="SQCY_1"/>
    <property type="match status" value="1"/>
</dbReference>
<dbReference type="PANTHER" id="PTHR11764:SF20">
    <property type="entry name" value="LANOSTEROL SYNTHASE"/>
    <property type="match status" value="1"/>
</dbReference>
<evidence type="ECO:0000256" key="1">
    <source>
        <dbReference type="ARBA" id="ARBA00009755"/>
    </source>
</evidence>
<accession>A0AAI9X6R8</accession>
<dbReference type="Pfam" id="PF13243">
    <property type="entry name" value="SQHop_cyclase_C"/>
    <property type="match status" value="1"/>
</dbReference>
<gene>
    <name evidence="10" type="ORF">VN97_g7185</name>
</gene>
<organism evidence="10 11">
    <name type="scientific">Penicillium thymicola</name>
    <dbReference type="NCBI Taxonomy" id="293382"/>
    <lineage>
        <taxon>Eukaryota</taxon>
        <taxon>Fungi</taxon>
        <taxon>Dikarya</taxon>
        <taxon>Ascomycota</taxon>
        <taxon>Pezizomycotina</taxon>
        <taxon>Eurotiomycetes</taxon>
        <taxon>Eurotiomycetidae</taxon>
        <taxon>Eurotiales</taxon>
        <taxon>Aspergillaceae</taxon>
        <taxon>Penicillium</taxon>
    </lineage>
</organism>
<reference evidence="10" key="2">
    <citation type="journal article" date="2016" name="Fungal Biol.">
        <title>Ochratoxin A production by Penicillium thymicola.</title>
        <authorList>
            <person name="Nguyen H.D.T."/>
            <person name="McMullin D.R."/>
            <person name="Ponomareva E."/>
            <person name="Riley R."/>
            <person name="Pomraning K.R."/>
            <person name="Baker S.E."/>
            <person name="Seifert K.A."/>
        </authorList>
    </citation>
    <scope>NUCLEOTIDE SEQUENCE</scope>
    <source>
        <strain evidence="10">DAOM 180753</strain>
    </source>
</reference>
<dbReference type="Gene3D" id="1.50.10.20">
    <property type="match status" value="2"/>
</dbReference>
<feature type="domain" description="Squalene cyclase C-terminal" evidence="8">
    <location>
        <begin position="439"/>
        <end position="673"/>
    </location>
</feature>